<dbReference type="RefSeq" id="WP_116694757.1">
    <property type="nucleotide sequence ID" value="NZ_QEHR01000006.1"/>
</dbReference>
<dbReference type="Gene3D" id="1.25.40.10">
    <property type="entry name" value="Tetratricopeptide repeat domain"/>
    <property type="match status" value="1"/>
</dbReference>
<feature type="repeat" description="TPR" evidence="1">
    <location>
        <begin position="4"/>
        <end position="37"/>
    </location>
</feature>
<dbReference type="SUPFAM" id="SSF48452">
    <property type="entry name" value="TPR-like"/>
    <property type="match status" value="1"/>
</dbReference>
<dbReference type="OrthoDB" id="935812at2"/>
<organism evidence="2 3">
    <name type="scientific">Marixanthomonas spongiae</name>
    <dbReference type="NCBI Taxonomy" id="2174845"/>
    <lineage>
        <taxon>Bacteria</taxon>
        <taxon>Pseudomonadati</taxon>
        <taxon>Bacteroidota</taxon>
        <taxon>Flavobacteriia</taxon>
        <taxon>Flavobacteriales</taxon>
        <taxon>Flavobacteriaceae</taxon>
        <taxon>Marixanthomonas</taxon>
    </lineage>
</organism>
<dbReference type="PROSITE" id="PS50005">
    <property type="entry name" value="TPR"/>
    <property type="match status" value="1"/>
</dbReference>
<sequence>MGKSKAFLFRGIAYYENGTFEKALTDFDKFIQYNNGKSADGKYYKALINTEQNNCGEAQNLLMDAIEDFEAGYYNNRHYVETLRQIYKQDLNNLRAKLDSICQNKPS</sequence>
<dbReference type="InterPro" id="IPR019734">
    <property type="entry name" value="TPR_rpt"/>
</dbReference>
<protein>
    <submittedName>
        <fullName evidence="2">Uncharacterized protein</fullName>
    </submittedName>
</protein>
<proteinExistence type="predicted"/>
<gene>
    <name evidence="2" type="ORF">DDV96_10710</name>
</gene>
<dbReference type="Proteomes" id="UP000245962">
    <property type="component" value="Unassembled WGS sequence"/>
</dbReference>
<name>A0A2U0HZK9_9FLAO</name>
<comment type="caution">
    <text evidence="2">The sequence shown here is derived from an EMBL/GenBank/DDBJ whole genome shotgun (WGS) entry which is preliminary data.</text>
</comment>
<keyword evidence="3" id="KW-1185">Reference proteome</keyword>
<dbReference type="EMBL" id="QEHR01000006">
    <property type="protein sequence ID" value="PVW14268.1"/>
    <property type="molecule type" value="Genomic_DNA"/>
</dbReference>
<dbReference type="InterPro" id="IPR011990">
    <property type="entry name" value="TPR-like_helical_dom_sf"/>
</dbReference>
<evidence type="ECO:0000256" key="1">
    <source>
        <dbReference type="PROSITE-ProRule" id="PRU00339"/>
    </source>
</evidence>
<dbReference type="AlphaFoldDB" id="A0A2U0HZK9"/>
<evidence type="ECO:0000313" key="3">
    <source>
        <dbReference type="Proteomes" id="UP000245962"/>
    </source>
</evidence>
<keyword evidence="1" id="KW-0802">TPR repeat</keyword>
<evidence type="ECO:0000313" key="2">
    <source>
        <dbReference type="EMBL" id="PVW14268.1"/>
    </source>
</evidence>
<reference evidence="2 3" key="1">
    <citation type="submission" date="2018-04" db="EMBL/GenBank/DDBJ databases">
        <title>Marixanthomonas spongiae HN-E44 sp. nov., isolated from a marine sponge.</title>
        <authorList>
            <person name="Luo L."/>
            <person name="Zhuang L."/>
        </authorList>
    </citation>
    <scope>NUCLEOTIDE SEQUENCE [LARGE SCALE GENOMIC DNA]</scope>
    <source>
        <strain evidence="2 3">HN-E44</strain>
    </source>
</reference>
<accession>A0A2U0HZK9</accession>